<feature type="chain" id="PRO_5044690840" description="Glycoside hydrolase 131 catalytic N-terminal domain-containing protein" evidence="1">
    <location>
        <begin position="17"/>
        <end position="406"/>
    </location>
</feature>
<evidence type="ECO:0000259" key="2">
    <source>
        <dbReference type="Pfam" id="PF18271"/>
    </source>
</evidence>
<name>A0A8H3V8N6_VENIN</name>
<evidence type="ECO:0000313" key="4">
    <source>
        <dbReference type="EMBL" id="KAE9984539.1"/>
    </source>
</evidence>
<dbReference type="Pfam" id="PF18271">
    <property type="entry name" value="GH131_N"/>
    <property type="match status" value="1"/>
</dbReference>
<dbReference type="EMBL" id="WNWR01000823">
    <property type="protein sequence ID" value="KAE9968578.1"/>
    <property type="molecule type" value="Genomic_DNA"/>
</dbReference>
<evidence type="ECO:0000313" key="3">
    <source>
        <dbReference type="EMBL" id="KAE9968578.1"/>
    </source>
</evidence>
<dbReference type="PANTHER" id="PTHR34612:SF4">
    <property type="entry name" value="GLYCOSIDE HYDROLASE 131 CATALYTIC N-TERMINAL DOMAIN-CONTAINING PROTEIN"/>
    <property type="match status" value="1"/>
</dbReference>
<evidence type="ECO:0000313" key="5">
    <source>
        <dbReference type="Proteomes" id="UP000447873"/>
    </source>
</evidence>
<comment type="caution">
    <text evidence="4">The sequence shown here is derived from an EMBL/GenBank/DDBJ whole genome shotgun (WGS) entry which is preliminary data.</text>
</comment>
<feature type="domain" description="Glycoside hydrolase 131 catalytic N-terminal" evidence="2">
    <location>
        <begin position="28"/>
        <end position="281"/>
    </location>
</feature>
<evidence type="ECO:0000313" key="6">
    <source>
        <dbReference type="Proteomes" id="UP000490939"/>
    </source>
</evidence>
<keyword evidence="6" id="KW-1185">Reference proteome</keyword>
<proteinExistence type="predicted"/>
<dbReference type="Gene3D" id="2.60.120.1160">
    <property type="match status" value="1"/>
</dbReference>
<dbReference type="PANTHER" id="PTHR34612">
    <property type="entry name" value="GH131_N DOMAIN-CONTAINING PROTEIN"/>
    <property type="match status" value="1"/>
</dbReference>
<gene>
    <name evidence="3" type="ORF">EG327_011005</name>
    <name evidence="4" type="ORF">EG328_008567</name>
</gene>
<feature type="signal peptide" evidence="1">
    <location>
        <begin position="1"/>
        <end position="16"/>
    </location>
</feature>
<dbReference type="AlphaFoldDB" id="A0A8H3V8N6"/>
<keyword evidence="1" id="KW-0732">Signal</keyword>
<dbReference type="Proteomes" id="UP000490939">
    <property type="component" value="Unassembled WGS sequence"/>
</dbReference>
<accession>A0A8H3V8N6</accession>
<protein>
    <recommendedName>
        <fullName evidence="2">Glycoside hydrolase 131 catalytic N-terminal domain-containing protein</fullName>
    </recommendedName>
</protein>
<dbReference type="InterPro" id="IPR041524">
    <property type="entry name" value="GH131_N"/>
</dbReference>
<reference evidence="4 5" key="1">
    <citation type="submission" date="2018-12" db="EMBL/GenBank/DDBJ databases">
        <title>Venturia inaequalis Genome Resource.</title>
        <authorList>
            <person name="Lichtner F.J."/>
        </authorList>
    </citation>
    <scope>NUCLEOTIDE SEQUENCE [LARGE SCALE GENOMIC DNA]</scope>
    <source>
        <strain evidence="4 5">120213</strain>
        <strain evidence="3 6">DMI_063113</strain>
    </source>
</reference>
<dbReference type="EMBL" id="WNWS01000049">
    <property type="protein sequence ID" value="KAE9984539.1"/>
    <property type="molecule type" value="Genomic_DNA"/>
</dbReference>
<organism evidence="4 5">
    <name type="scientific">Venturia inaequalis</name>
    <name type="common">Apple scab fungus</name>
    <dbReference type="NCBI Taxonomy" id="5025"/>
    <lineage>
        <taxon>Eukaryota</taxon>
        <taxon>Fungi</taxon>
        <taxon>Dikarya</taxon>
        <taxon>Ascomycota</taxon>
        <taxon>Pezizomycotina</taxon>
        <taxon>Dothideomycetes</taxon>
        <taxon>Pleosporomycetidae</taxon>
        <taxon>Venturiales</taxon>
        <taxon>Venturiaceae</taxon>
        <taxon>Venturia</taxon>
    </lineage>
</organism>
<evidence type="ECO:0000256" key="1">
    <source>
        <dbReference type="SAM" id="SignalP"/>
    </source>
</evidence>
<sequence length="406" mass="44775">MISLISAFALVGAVSAGQCKVAAPSCPIVLDGRVPSTATLATFDTKASPFDPDNVRGPQKWSEILKLPKVPASKFDLPGGQPVEVVINDKSIFSPGGKPQNGFRRAGLIIAANNGSDPSTVGIKTFHWSVRQTEKKLNTSHEYINVWHERADYNGNQFNFETGALIGRETLTKKDDWKVLGKDDKVIWSGAKVEGQWENFAITLDYTKNTTQLYYSVGNAPLKNITGVVSNDNSGGGQMQIGLLKKPTGNVKDIPHEGYQESNFEESLTFGGIFVEDSINGQGCGELLETNSFTMANLHDFDVAFDSLAAFMSTHGLEKELLTEIDKLAQVVDAVVTINDGINRVHQWLFEVEKSLPLRDAQRQTTALISNQTHSWFNAGERISGMDLRRKDFDEDEEEVYWVKVE</sequence>
<dbReference type="Proteomes" id="UP000447873">
    <property type="component" value="Unassembled WGS sequence"/>
</dbReference>